<dbReference type="GO" id="GO:0005975">
    <property type="term" value="P:carbohydrate metabolic process"/>
    <property type="evidence" value="ECO:0007669"/>
    <property type="project" value="TreeGrafter"/>
</dbReference>
<dbReference type="AlphaFoldDB" id="A0A178IDL4"/>
<feature type="domain" description="Sialate O-acetylesterase" evidence="2">
    <location>
        <begin position="104"/>
        <end position="246"/>
    </location>
</feature>
<evidence type="ECO:0000256" key="1">
    <source>
        <dbReference type="ARBA" id="ARBA00022801"/>
    </source>
</evidence>
<comment type="caution">
    <text evidence="3">The sequence shown here is derived from an EMBL/GenBank/DDBJ whole genome shotgun (WGS) entry which is preliminary data.</text>
</comment>
<dbReference type="SUPFAM" id="SSF52266">
    <property type="entry name" value="SGNH hydrolase"/>
    <property type="match status" value="1"/>
</dbReference>
<sequence length="505" mass="54803">MKNLLPCLLIAVFSLLVVAVRGDVALATVFGDNMVLQRGRPVSVWGKAASGEKVTVAYAGHEAVATAGEDGKWLALLPALPPSASGELVVKGGNTLRLRNVAVGDVWICAGQSNMRWTVGESMNAEAEIAAASHPAIRHFHVPSMVKDEPGDDVRTTAGWQVCSPETVGAFTGAGYFFARDLQPEIGVPVGLVNIAVGGTAIESWMSADVLAAPVFTPIRARWQRYVETYPARKAKYEQLIKKWKADYAAAQAAGKPPPPKPRAPQGPGTNAQLSGLYNGMVAPLHRLAFAGIIWYQGEGNAPFWQHYEKLFGALIAQWRRDFVQHDFPFYFVQLANYGAKPPEQQTYVHIREAQAKALMFPKTAMATAIDIGNPSNVHPLNKQEVGRRLSLVARALTYGENIEYSGPVFASHKIERDTICLSFGHAAGLELRKGQGGVSFEIAGSDRKFAAAQARVDGDAVIVSSPDVRKPVAVRYAWHNTPDAILYNGSNLPAFPFRTDDWDY</sequence>
<evidence type="ECO:0000313" key="4">
    <source>
        <dbReference type="Proteomes" id="UP000078486"/>
    </source>
</evidence>
<dbReference type="PANTHER" id="PTHR22901:SF0">
    <property type="entry name" value="SIALATE O-ACETYLESTERASE"/>
    <property type="match status" value="1"/>
</dbReference>
<evidence type="ECO:0000313" key="3">
    <source>
        <dbReference type="EMBL" id="OAM88113.1"/>
    </source>
</evidence>
<name>A0A178IDL4_9BACT</name>
<dbReference type="InterPro" id="IPR036514">
    <property type="entry name" value="SGNH_hydro_sf"/>
</dbReference>
<keyword evidence="4" id="KW-1185">Reference proteome</keyword>
<evidence type="ECO:0000259" key="2">
    <source>
        <dbReference type="Pfam" id="PF03629"/>
    </source>
</evidence>
<reference evidence="3 4" key="1">
    <citation type="submission" date="2016-01" db="EMBL/GenBank/DDBJ databases">
        <title>High potential of lignocellulose degradation of a new Verrucomicrobia species.</title>
        <authorList>
            <person name="Wang Y."/>
            <person name="Shi Y."/>
            <person name="Qiu Z."/>
            <person name="Liu S."/>
            <person name="Yang H."/>
        </authorList>
    </citation>
    <scope>NUCLEOTIDE SEQUENCE [LARGE SCALE GENOMIC DNA]</scope>
    <source>
        <strain evidence="3 4">TSB47</strain>
    </source>
</reference>
<dbReference type="RefSeq" id="WP_068771832.1">
    <property type="nucleotide sequence ID" value="NZ_CP109796.1"/>
</dbReference>
<protein>
    <recommendedName>
        <fullName evidence="2">Sialate O-acetylesterase domain-containing protein</fullName>
    </recommendedName>
</protein>
<feature type="domain" description="Sialate O-acetylesterase" evidence="2">
    <location>
        <begin position="277"/>
        <end position="380"/>
    </location>
</feature>
<accession>A0A178IDL4</accession>
<dbReference type="GO" id="GO:0001681">
    <property type="term" value="F:sialate O-acetylesterase activity"/>
    <property type="evidence" value="ECO:0007669"/>
    <property type="project" value="InterPro"/>
</dbReference>
<proteinExistence type="predicted"/>
<dbReference type="Pfam" id="PF03629">
    <property type="entry name" value="SASA"/>
    <property type="match status" value="2"/>
</dbReference>
<dbReference type="InterPro" id="IPR039329">
    <property type="entry name" value="SIAE"/>
</dbReference>
<keyword evidence="1" id="KW-0378">Hydrolase</keyword>
<dbReference type="Gene3D" id="3.40.50.1110">
    <property type="entry name" value="SGNH hydrolase"/>
    <property type="match status" value="1"/>
</dbReference>
<dbReference type="OrthoDB" id="183320at2"/>
<dbReference type="PANTHER" id="PTHR22901">
    <property type="entry name" value="SIALATE O-ACETYLESTERASE"/>
    <property type="match status" value="1"/>
</dbReference>
<organism evidence="3 4">
    <name type="scientific">Termitidicoccus mucosus</name>
    <dbReference type="NCBI Taxonomy" id="1184151"/>
    <lineage>
        <taxon>Bacteria</taxon>
        <taxon>Pseudomonadati</taxon>
        <taxon>Verrucomicrobiota</taxon>
        <taxon>Opitutia</taxon>
        <taxon>Opitutales</taxon>
        <taxon>Opitutaceae</taxon>
        <taxon>Termitidicoccus</taxon>
    </lineage>
</organism>
<dbReference type="EMBL" id="LRRQ01000144">
    <property type="protein sequence ID" value="OAM88113.1"/>
    <property type="molecule type" value="Genomic_DNA"/>
</dbReference>
<dbReference type="InterPro" id="IPR005181">
    <property type="entry name" value="SASA"/>
</dbReference>
<gene>
    <name evidence="3" type="ORF">AW736_18740</name>
</gene>
<dbReference type="STRING" id="1184151.AW736_18740"/>
<dbReference type="Proteomes" id="UP000078486">
    <property type="component" value="Unassembled WGS sequence"/>
</dbReference>